<evidence type="ECO:0000256" key="1">
    <source>
        <dbReference type="SAM" id="MobiDB-lite"/>
    </source>
</evidence>
<dbReference type="AlphaFoldDB" id="A0AB37HXD9"/>
<proteinExistence type="predicted"/>
<dbReference type="RefSeq" id="WP_014845582.1">
    <property type="nucleotide sequence ID" value="NZ_CP040007.1"/>
</dbReference>
<protein>
    <submittedName>
        <fullName evidence="2">Uncharacterized protein</fullName>
    </submittedName>
</protein>
<reference evidence="2" key="1">
    <citation type="submission" date="2021-03" db="EMBL/GenBank/DDBJ databases">
        <title>Human Oral Microbial Genomes.</title>
        <authorList>
            <person name="Johnston C.D."/>
            <person name="Chen T."/>
            <person name="Dewhirst F.E."/>
        </authorList>
    </citation>
    <scope>NUCLEOTIDE SEQUENCE</scope>
    <source>
        <strain evidence="2">F0714</strain>
    </source>
</reference>
<dbReference type="EMBL" id="CP072385">
    <property type="protein sequence ID" value="QUC10756.1"/>
    <property type="molecule type" value="Genomic_DNA"/>
</dbReference>
<evidence type="ECO:0000313" key="2">
    <source>
        <dbReference type="EMBL" id="QUC10756.1"/>
    </source>
</evidence>
<feature type="region of interest" description="Disordered" evidence="1">
    <location>
        <begin position="209"/>
        <end position="264"/>
    </location>
</feature>
<dbReference type="Proteomes" id="UP000677180">
    <property type="component" value="Chromosome"/>
</dbReference>
<organism evidence="2 3">
    <name type="scientific">Arachnia propionica</name>
    <dbReference type="NCBI Taxonomy" id="1750"/>
    <lineage>
        <taxon>Bacteria</taxon>
        <taxon>Bacillati</taxon>
        <taxon>Actinomycetota</taxon>
        <taxon>Actinomycetes</taxon>
        <taxon>Propionibacteriales</taxon>
        <taxon>Propionibacteriaceae</taxon>
        <taxon>Arachnia</taxon>
    </lineage>
</organism>
<name>A0AB37HXD9_9ACTN</name>
<sequence>MVEPEVRARGLAADAEDACAALMAYAARLDDLKTIREQLAADITAHQEKAAAVSQDTASSGGDAAAIHQQESLCAEAALLEGRVTRFTQALEDAQQECSRRLNVTWGDPLAGQTGDPAGVSNTVDVATARWGRDVAGQDLWNRPDSRDVTGSLAAMQLMRGGGSWNSLPDGVVNFTGPGNTDFTTLFTFFPLLFDPRLIKLYMTRAGRYRSGKPSQETGENSEAMGLGTPIPGESAPMPRPEPWKYPGDSENEGSGPHAQRGANLGDHMKHEAATSAAFTAGSLWPDAARNLTHFLNNSGAPLDMHTDGMLKDLPTLQEKVKTDLKIYADAAVKDAKTSGHTGPVTYPFVTNWQPEEATGRENMNWYYAVGGYHHATAGTITVYPDGSYTYKYQVHTADRYNWDGKKNFDIGPINVSDTELQELHRAGIAQEYDLVGESEVRTGP</sequence>
<accession>A0AB37HXD9</accession>
<evidence type="ECO:0000313" key="3">
    <source>
        <dbReference type="Proteomes" id="UP000677180"/>
    </source>
</evidence>
<gene>
    <name evidence="2" type="ORF">J5A53_13450</name>
</gene>